<dbReference type="InterPro" id="IPR004300">
    <property type="entry name" value="Glyco_hydro_57_N"/>
</dbReference>
<comment type="caution">
    <text evidence="6">The sequence shown here is derived from an EMBL/GenBank/DDBJ whole genome shotgun (WGS) entry which is preliminary data.</text>
</comment>
<dbReference type="Proteomes" id="UP000005695">
    <property type="component" value="Unassembled WGS sequence"/>
</dbReference>
<gene>
    <name evidence="6" type="ORF">Dace_1257</name>
</gene>
<reference evidence="6" key="2">
    <citation type="submission" date="2006-05" db="EMBL/GenBank/DDBJ databases">
        <title>Sequencing of the draft genome and assembly of Desulfuromonas acetoxidans DSM 684.</title>
        <authorList>
            <consortium name="US DOE Joint Genome Institute (JGI-PGF)"/>
            <person name="Copeland A."/>
            <person name="Lucas S."/>
            <person name="Lapidus A."/>
            <person name="Barry K."/>
            <person name="Detter J.C."/>
            <person name="Glavina del Rio T."/>
            <person name="Hammon N."/>
            <person name="Israni S."/>
            <person name="Dalin E."/>
            <person name="Tice H."/>
            <person name="Bruce D."/>
            <person name="Pitluck S."/>
            <person name="Richardson P."/>
        </authorList>
    </citation>
    <scope>NUCLEOTIDE SEQUENCE [LARGE SCALE GENOMIC DNA]</scope>
    <source>
        <strain evidence="6">DSM 684</strain>
    </source>
</reference>
<reference evidence="6" key="1">
    <citation type="submission" date="2006-05" db="EMBL/GenBank/DDBJ databases">
        <title>Annotation of the draft genome assembly of Desulfuromonas acetoxidans DSM 684.</title>
        <authorList>
            <consortium name="US DOE Joint Genome Institute (JGI-ORNL)"/>
            <person name="Larimer F."/>
            <person name="Land M."/>
            <person name="Hauser L."/>
        </authorList>
    </citation>
    <scope>NUCLEOTIDE SEQUENCE [LARGE SCALE GENOMIC DNA]</scope>
    <source>
        <strain evidence="6">DSM 684</strain>
    </source>
</reference>
<dbReference type="SUPFAM" id="SSF88713">
    <property type="entry name" value="Glycoside hydrolase/deacetylase"/>
    <property type="match status" value="1"/>
</dbReference>
<name>Q1JYB8_DESA6</name>
<dbReference type="RefSeq" id="WP_006001255.1">
    <property type="nucleotide sequence ID" value="NZ_AAEW02000012.1"/>
</dbReference>
<dbReference type="PANTHER" id="PTHR36306:SF1">
    <property type="entry name" value="ALPHA-AMYLASE-RELATED"/>
    <property type="match status" value="1"/>
</dbReference>
<dbReference type="GO" id="GO:0005975">
    <property type="term" value="P:carbohydrate metabolic process"/>
    <property type="evidence" value="ECO:0007669"/>
    <property type="project" value="InterPro"/>
</dbReference>
<dbReference type="OrthoDB" id="9759321at2"/>
<dbReference type="PANTHER" id="PTHR36306">
    <property type="entry name" value="ALPHA-AMYLASE-RELATED-RELATED"/>
    <property type="match status" value="1"/>
</dbReference>
<organism evidence="6 7">
    <name type="scientific">Desulfuromonas acetoxidans (strain DSM 684 / 11070)</name>
    <dbReference type="NCBI Taxonomy" id="281689"/>
    <lineage>
        <taxon>Bacteria</taxon>
        <taxon>Pseudomonadati</taxon>
        <taxon>Thermodesulfobacteriota</taxon>
        <taxon>Desulfuromonadia</taxon>
        <taxon>Desulfuromonadales</taxon>
        <taxon>Desulfuromonadaceae</taxon>
        <taxon>Desulfuromonas</taxon>
    </lineage>
</organism>
<dbReference type="InterPro" id="IPR011330">
    <property type="entry name" value="Glyco_hydro/deAcase_b/a-brl"/>
</dbReference>
<feature type="domain" description="Glycoside hydrolase family 57 N-terminal" evidence="5">
    <location>
        <begin position="9"/>
        <end position="446"/>
    </location>
</feature>
<keyword evidence="2 3" id="KW-0119">Carbohydrate metabolism</keyword>
<dbReference type="GO" id="GO:0016787">
    <property type="term" value="F:hydrolase activity"/>
    <property type="evidence" value="ECO:0007669"/>
    <property type="project" value="UniProtKB-KW"/>
</dbReference>
<dbReference type="InterPro" id="IPR027291">
    <property type="entry name" value="Glyco_hydro_38_N_sf"/>
</dbReference>
<dbReference type="Gene3D" id="3.20.110.10">
    <property type="entry name" value="Glycoside hydrolase 38, N terminal domain"/>
    <property type="match status" value="1"/>
</dbReference>
<dbReference type="Pfam" id="PF03065">
    <property type="entry name" value="Glyco_hydro_57"/>
    <property type="match status" value="1"/>
</dbReference>
<keyword evidence="7" id="KW-1185">Reference proteome</keyword>
<evidence type="ECO:0000259" key="5">
    <source>
        <dbReference type="Pfam" id="PF03065"/>
    </source>
</evidence>
<evidence type="ECO:0000313" key="6">
    <source>
        <dbReference type="EMBL" id="EAT15288.1"/>
    </source>
</evidence>
<evidence type="ECO:0000256" key="2">
    <source>
        <dbReference type="ARBA" id="ARBA00023277"/>
    </source>
</evidence>
<feature type="region of interest" description="Disordered" evidence="4">
    <location>
        <begin position="553"/>
        <end position="574"/>
    </location>
</feature>
<evidence type="ECO:0000256" key="3">
    <source>
        <dbReference type="RuleBase" id="RU361196"/>
    </source>
</evidence>
<proteinExistence type="inferred from homology"/>
<dbReference type="CDD" id="cd10796">
    <property type="entry name" value="GH57N_APU"/>
    <property type="match status" value="1"/>
</dbReference>
<keyword evidence="6" id="KW-0378">Hydrolase</keyword>
<evidence type="ECO:0000313" key="7">
    <source>
        <dbReference type="Proteomes" id="UP000005695"/>
    </source>
</evidence>
<evidence type="ECO:0000256" key="4">
    <source>
        <dbReference type="SAM" id="MobiDB-lite"/>
    </source>
</evidence>
<accession>Q1JYB8</accession>
<evidence type="ECO:0000256" key="1">
    <source>
        <dbReference type="ARBA" id="ARBA00006821"/>
    </source>
</evidence>
<comment type="similarity">
    <text evidence="1 3">Belongs to the glycosyl hydrolase 57 family.</text>
</comment>
<protein>
    <submittedName>
        <fullName evidence="6">Glycoside hydrolase, family 57</fullName>
    </submittedName>
</protein>
<sequence>MSSKTRVVLCWHMHQPHYRDALDGDYRLPWVYLHAIKDYADMVAHLEAFPKARVVVNFAPVLLEQLDDYGRQMRGWIREEIPMQDPLLNLVSGATSIPPEPELRADIITACQRAYAPTMIDRYAPFRELLDIARQQYIGDELDTMRISYLNSQFFADLLVWYHLAWLGKSVQNNDARVAQLMARKNNFTRIDRMLLMEVMAEVVESILPRYQALMEAGQIELSMTPYGHPIVPLLINFDSMKDAQPEAPKPRSNGYPGGLDRSRWHMARGIEVFQEYFGAVPNGVWLSEGAISSAALALLDEYDIAWTASGEGVWRASCEASNVSAAEMEHKKALYRVTEHPPSRCRLFFRDDGLSDLIGFRYKDWRAKDAAADFCHHLETIHGFFADDDKDRVITVILDGENAWEYYPDNAHQFLQALYGRLSEHPILSMATFSEVCESPTAKNSVSLPVLKAGSWVYGSFSTWIGERDKNAAWDLLVEAKQCYDRVALSGVLPEDKLARATAQLAVCEGSDWFWWFGDQNPSDSVRDFDQLFRRHLVRLYQLLEKIPPQKLKNPLSHGGGAAENAGTMRRNL</sequence>
<dbReference type="EMBL" id="AAEW02000012">
    <property type="protein sequence ID" value="EAT15288.1"/>
    <property type="molecule type" value="Genomic_DNA"/>
</dbReference>
<dbReference type="InterPro" id="IPR052046">
    <property type="entry name" value="GH57_Enzymes"/>
</dbReference>
<dbReference type="AlphaFoldDB" id="Q1JYB8"/>